<dbReference type="SUPFAM" id="SSF52833">
    <property type="entry name" value="Thioredoxin-like"/>
    <property type="match status" value="1"/>
</dbReference>
<dbReference type="PANTHER" id="PTHR13887">
    <property type="entry name" value="GLUTATHIONE S-TRANSFERASE KAPPA"/>
    <property type="match status" value="1"/>
</dbReference>
<feature type="domain" description="DSBA-like thioredoxin" evidence="1">
    <location>
        <begin position="3"/>
        <end position="180"/>
    </location>
</feature>
<dbReference type="GO" id="GO:0016853">
    <property type="term" value="F:isomerase activity"/>
    <property type="evidence" value="ECO:0007669"/>
    <property type="project" value="UniProtKB-KW"/>
</dbReference>
<evidence type="ECO:0000259" key="1">
    <source>
        <dbReference type="Pfam" id="PF01323"/>
    </source>
</evidence>
<dbReference type="Gene3D" id="3.40.30.10">
    <property type="entry name" value="Glutaredoxin"/>
    <property type="match status" value="1"/>
</dbReference>
<dbReference type="RefSeq" id="WP_053394535.1">
    <property type="nucleotide sequence ID" value="NZ_LHPJ01000005.1"/>
</dbReference>
<proteinExistence type="predicted"/>
<dbReference type="PANTHER" id="PTHR13887:SF51">
    <property type="entry name" value="DSBA FAMILY PROTEIN"/>
    <property type="match status" value="1"/>
</dbReference>
<evidence type="ECO:0000313" key="3">
    <source>
        <dbReference type="Proteomes" id="UP000037515"/>
    </source>
</evidence>
<keyword evidence="2" id="KW-0413">Isomerase</keyword>
<gene>
    <name evidence="2" type="ORF">AKJ17_04195</name>
</gene>
<protein>
    <submittedName>
        <fullName evidence="2">Protein-disulfide isomerase</fullName>
    </submittedName>
</protein>
<dbReference type="GO" id="GO:0016491">
    <property type="term" value="F:oxidoreductase activity"/>
    <property type="evidence" value="ECO:0007669"/>
    <property type="project" value="InterPro"/>
</dbReference>
<keyword evidence="3" id="KW-1185">Reference proteome</keyword>
<dbReference type="EMBL" id="LHPJ01000005">
    <property type="protein sequence ID" value="KOO04128.1"/>
    <property type="molecule type" value="Genomic_DNA"/>
</dbReference>
<evidence type="ECO:0000313" key="2">
    <source>
        <dbReference type="EMBL" id="KOO04128.1"/>
    </source>
</evidence>
<sequence>MVTIHYFYDPMCGWCYGATPLIESVVSSDKFKVVFHPGGMLPAKTIEPAFRQHILDSDQRISKLTGVQFGQHYLERVTGNEELVLDSYLPIRAVLVGEALGLNPFTMLKAIQKAHYMDGKTVNKLTTLEEIAVQLGLDQKLWQEKMQTGQTLEIDAIDDSHRLMARLGVQGYPTLFLEDKGQLKRLPHTEYYGQAEQWHDFLDSLI</sequence>
<dbReference type="InterPro" id="IPR001853">
    <property type="entry name" value="DSBA-like_thioredoxin_dom"/>
</dbReference>
<dbReference type="STRING" id="693.AKJ17_04195"/>
<dbReference type="CDD" id="cd03025">
    <property type="entry name" value="DsbA_FrnE_like"/>
    <property type="match status" value="1"/>
</dbReference>
<dbReference type="Proteomes" id="UP000037515">
    <property type="component" value="Unassembled WGS sequence"/>
</dbReference>
<reference evidence="3" key="1">
    <citation type="submission" date="2015-08" db="EMBL/GenBank/DDBJ databases">
        <title>Vibrio galatheae sp. nov., a novel member of the Vibrionaceae family isolated from the Solomon Islands.</title>
        <authorList>
            <person name="Giubergia S."/>
            <person name="Machado H."/>
            <person name="Mateiu R.V."/>
            <person name="Gram L."/>
        </authorList>
    </citation>
    <scope>NUCLEOTIDE SEQUENCE [LARGE SCALE GENOMIC DNA]</scope>
    <source>
        <strain evidence="3">DSM 19584</strain>
    </source>
</reference>
<dbReference type="Pfam" id="PF01323">
    <property type="entry name" value="DSBA"/>
    <property type="match status" value="1"/>
</dbReference>
<dbReference type="PATRIC" id="fig|693.5.peg.848"/>
<organism evidence="2 3">
    <name type="scientific">Vibrio nereis</name>
    <dbReference type="NCBI Taxonomy" id="693"/>
    <lineage>
        <taxon>Bacteria</taxon>
        <taxon>Pseudomonadati</taxon>
        <taxon>Pseudomonadota</taxon>
        <taxon>Gammaproteobacteria</taxon>
        <taxon>Vibrionales</taxon>
        <taxon>Vibrionaceae</taxon>
        <taxon>Vibrio</taxon>
    </lineage>
</organism>
<dbReference type="AlphaFoldDB" id="A0A0M0HR86"/>
<dbReference type="InterPro" id="IPR036249">
    <property type="entry name" value="Thioredoxin-like_sf"/>
</dbReference>
<accession>A0A0M0HR86</accession>
<comment type="caution">
    <text evidence="2">The sequence shown here is derived from an EMBL/GenBank/DDBJ whole genome shotgun (WGS) entry which is preliminary data.</text>
</comment>
<dbReference type="OrthoDB" id="9813770at2"/>
<name>A0A0M0HR86_VIBNE</name>